<name>A0ABW1RP53_9LACO</name>
<sequence length="134" mass="14890">MNYIVSSHGEYAIEAIKSCGMITGKIDNFYGYAFDGEKNIQGVEHDYEEIIKNKKLDYKDVTILTDLKSGTPNNAAIMLSAKHSIKDIYTGTSLSDLVFLAMGENIDSVFQSKLDYSGKVVIEESNGNDEEEED</sequence>
<dbReference type="PROSITE" id="PS51096">
    <property type="entry name" value="PTS_EIIA_TYPE_4"/>
    <property type="match status" value="1"/>
</dbReference>
<evidence type="ECO:0000259" key="2">
    <source>
        <dbReference type="PROSITE" id="PS51096"/>
    </source>
</evidence>
<dbReference type="EMBL" id="JBHSSF010000024">
    <property type="protein sequence ID" value="MFC6177163.1"/>
    <property type="molecule type" value="Genomic_DNA"/>
</dbReference>
<dbReference type="SUPFAM" id="SSF53062">
    <property type="entry name" value="PTS system fructose IIA component-like"/>
    <property type="match status" value="1"/>
</dbReference>
<proteinExistence type="predicted"/>
<evidence type="ECO:0000256" key="1">
    <source>
        <dbReference type="ARBA" id="ARBA00022679"/>
    </source>
</evidence>
<accession>A0ABW1RP53</accession>
<dbReference type="Pfam" id="PF03610">
    <property type="entry name" value="EIIA-man"/>
    <property type="match status" value="1"/>
</dbReference>
<feature type="domain" description="PTS EIIA type-4" evidence="2">
    <location>
        <begin position="1"/>
        <end position="122"/>
    </location>
</feature>
<dbReference type="PANTHER" id="PTHR33799">
    <property type="entry name" value="PTS PERMEASE-RELATED-RELATED"/>
    <property type="match status" value="1"/>
</dbReference>
<dbReference type="Proteomes" id="UP001596288">
    <property type="component" value="Unassembled WGS sequence"/>
</dbReference>
<keyword evidence="1" id="KW-0808">Transferase</keyword>
<dbReference type="InterPro" id="IPR036662">
    <property type="entry name" value="PTS_EIIA_man-typ_sf"/>
</dbReference>
<dbReference type="InterPro" id="IPR051471">
    <property type="entry name" value="Bacterial_PTS_sugar_comp"/>
</dbReference>
<comment type="caution">
    <text evidence="3">The sequence shown here is derived from an EMBL/GenBank/DDBJ whole genome shotgun (WGS) entry which is preliminary data.</text>
</comment>
<keyword evidence="4" id="KW-1185">Reference proteome</keyword>
<evidence type="ECO:0000313" key="3">
    <source>
        <dbReference type="EMBL" id="MFC6177163.1"/>
    </source>
</evidence>
<organism evidence="3 4">
    <name type="scientific">Companilactobacillus huachuanensis</name>
    <dbReference type="NCBI Taxonomy" id="2559914"/>
    <lineage>
        <taxon>Bacteria</taxon>
        <taxon>Bacillati</taxon>
        <taxon>Bacillota</taxon>
        <taxon>Bacilli</taxon>
        <taxon>Lactobacillales</taxon>
        <taxon>Lactobacillaceae</taxon>
        <taxon>Companilactobacillus</taxon>
    </lineage>
</organism>
<dbReference type="InterPro" id="IPR004701">
    <property type="entry name" value="PTS_EIIA_man-typ"/>
</dbReference>
<dbReference type="PANTHER" id="PTHR33799:SF1">
    <property type="entry name" value="PTS SYSTEM MANNOSE-SPECIFIC EIIAB COMPONENT-RELATED"/>
    <property type="match status" value="1"/>
</dbReference>
<reference evidence="4" key="1">
    <citation type="journal article" date="2019" name="Int. J. Syst. Evol. Microbiol.">
        <title>The Global Catalogue of Microorganisms (GCM) 10K type strain sequencing project: providing services to taxonomists for standard genome sequencing and annotation.</title>
        <authorList>
            <consortium name="The Broad Institute Genomics Platform"/>
            <consortium name="The Broad Institute Genome Sequencing Center for Infectious Disease"/>
            <person name="Wu L."/>
            <person name="Ma J."/>
        </authorList>
    </citation>
    <scope>NUCLEOTIDE SEQUENCE [LARGE SCALE GENOMIC DNA]</scope>
    <source>
        <strain evidence="4">CCM 8927</strain>
    </source>
</reference>
<dbReference type="RefSeq" id="WP_137612220.1">
    <property type="nucleotide sequence ID" value="NZ_BJDF01000020.1"/>
</dbReference>
<protein>
    <recommendedName>
        <fullName evidence="2">PTS EIIA type-4 domain-containing protein</fullName>
    </recommendedName>
</protein>
<evidence type="ECO:0000313" key="4">
    <source>
        <dbReference type="Proteomes" id="UP001596288"/>
    </source>
</evidence>
<gene>
    <name evidence="3" type="ORF">ACFQAV_09940</name>
</gene>
<dbReference type="Gene3D" id="3.40.50.510">
    <property type="entry name" value="Phosphotransferase system, mannose-type IIA component"/>
    <property type="match status" value="1"/>
</dbReference>